<evidence type="ECO:0000313" key="2">
    <source>
        <dbReference type="Proteomes" id="UP000091857"/>
    </source>
</evidence>
<sequence length="563" mass="63418">MALSTKTLSSPTQFPYFTSLATAITSCLQSLNPRTPDSSRINPAPLNQFSQFLNSQLVIEVINKQINPYHALFFFNWASNPHPNPNYYTHCQQCYVAITDFLLSHSLFSVASSLLEKSNKLSDFMASKFITAYGNRGHIKGSIFWLHKAKTIADGNCLFSYNAILNVLVKGNRISLAQSFFDEMVNDAAVKQDVSTYSIMIKGYCKIGMIENARKVFDEMSCEPNVGSYNIMINGYCKKGDMEKAIGIFYRLMGSRYYLPDTVTFTTLIDGYCKKGEIDKAMKWMDEMKLRCCKPNLITYNAMIYGLCMRGNVDKAKKLMTEMRLNGLKENLASHMSILRGLSQTGKSGEAVNYFKEMIGKGMKPGAKAYGIVVTEYCKMRIPSKAISLLKEMQAEGINPYVASFNVVFRTLVEFGELDMAILLLKQMPGMGGKPNYVSYSIVICGLCRARGRMQDVEKLLKDMLRNGIGIDGTMYSSLVMGYCEDGNEQMAKQAFYEMIDKNYVIRLDSFTIFVKQFCEKGKAVEAEKIFKEMCERCSVVDAESYSRILDDQLVKHMAKGGE</sequence>
<protein>
    <submittedName>
        <fullName evidence="1">Uncharacterized protein</fullName>
    </submittedName>
</protein>
<dbReference type="EMBL" id="CM004389">
    <property type="protein sequence ID" value="KAG8657223.1"/>
    <property type="molecule type" value="Genomic_DNA"/>
</dbReference>
<proteinExistence type="predicted"/>
<evidence type="ECO:0000313" key="1">
    <source>
        <dbReference type="EMBL" id="KAG8657223.1"/>
    </source>
</evidence>
<gene>
    <name evidence="1" type="ORF">MANES_03G052100v8</name>
</gene>
<comment type="caution">
    <text evidence="1">The sequence shown here is derived from an EMBL/GenBank/DDBJ whole genome shotgun (WGS) entry which is preliminary data.</text>
</comment>
<name>A0ACB7HX32_MANES</name>
<keyword evidence="2" id="KW-1185">Reference proteome</keyword>
<dbReference type="Proteomes" id="UP000091857">
    <property type="component" value="Chromosome 3"/>
</dbReference>
<reference evidence="2" key="1">
    <citation type="journal article" date="2016" name="Nat. Biotechnol.">
        <title>Sequencing wild and cultivated cassava and related species reveals extensive interspecific hybridization and genetic diversity.</title>
        <authorList>
            <person name="Bredeson J.V."/>
            <person name="Lyons J.B."/>
            <person name="Prochnik S.E."/>
            <person name="Wu G.A."/>
            <person name="Ha C.M."/>
            <person name="Edsinger-Gonzales E."/>
            <person name="Grimwood J."/>
            <person name="Schmutz J."/>
            <person name="Rabbi I.Y."/>
            <person name="Egesi C."/>
            <person name="Nauluvula P."/>
            <person name="Lebot V."/>
            <person name="Ndunguru J."/>
            <person name="Mkamilo G."/>
            <person name="Bart R.S."/>
            <person name="Setter T.L."/>
            <person name="Gleadow R.M."/>
            <person name="Kulakow P."/>
            <person name="Ferguson M.E."/>
            <person name="Rounsley S."/>
            <person name="Rokhsar D.S."/>
        </authorList>
    </citation>
    <scope>NUCLEOTIDE SEQUENCE [LARGE SCALE GENOMIC DNA]</scope>
    <source>
        <strain evidence="2">cv. AM560-2</strain>
    </source>
</reference>
<organism evidence="1 2">
    <name type="scientific">Manihot esculenta</name>
    <name type="common">Cassava</name>
    <name type="synonym">Jatropha manihot</name>
    <dbReference type="NCBI Taxonomy" id="3983"/>
    <lineage>
        <taxon>Eukaryota</taxon>
        <taxon>Viridiplantae</taxon>
        <taxon>Streptophyta</taxon>
        <taxon>Embryophyta</taxon>
        <taxon>Tracheophyta</taxon>
        <taxon>Spermatophyta</taxon>
        <taxon>Magnoliopsida</taxon>
        <taxon>eudicotyledons</taxon>
        <taxon>Gunneridae</taxon>
        <taxon>Pentapetalae</taxon>
        <taxon>rosids</taxon>
        <taxon>fabids</taxon>
        <taxon>Malpighiales</taxon>
        <taxon>Euphorbiaceae</taxon>
        <taxon>Crotonoideae</taxon>
        <taxon>Manihoteae</taxon>
        <taxon>Manihot</taxon>
    </lineage>
</organism>
<accession>A0ACB7HX32</accession>